<name>A0AAD2CYF2_EUPCR</name>
<comment type="caution">
    <text evidence="1">The sequence shown here is derived from an EMBL/GenBank/DDBJ whole genome shotgun (WGS) entry which is preliminary data.</text>
</comment>
<keyword evidence="2" id="KW-1185">Reference proteome</keyword>
<protein>
    <submittedName>
        <fullName evidence="1">Uncharacterized protein</fullName>
    </submittedName>
</protein>
<gene>
    <name evidence="1" type="ORF">ECRASSUSDP1_LOCUS15157</name>
</gene>
<evidence type="ECO:0000313" key="1">
    <source>
        <dbReference type="EMBL" id="CAI2373808.1"/>
    </source>
</evidence>
<dbReference type="Proteomes" id="UP001295684">
    <property type="component" value="Unassembled WGS sequence"/>
</dbReference>
<proteinExistence type="predicted"/>
<reference evidence="1" key="1">
    <citation type="submission" date="2023-07" db="EMBL/GenBank/DDBJ databases">
        <authorList>
            <consortium name="AG Swart"/>
            <person name="Singh M."/>
            <person name="Singh A."/>
            <person name="Seah K."/>
            <person name="Emmerich C."/>
        </authorList>
    </citation>
    <scope>NUCLEOTIDE SEQUENCE</scope>
    <source>
        <strain evidence="1">DP1</strain>
    </source>
</reference>
<organism evidence="1 2">
    <name type="scientific">Euplotes crassus</name>
    <dbReference type="NCBI Taxonomy" id="5936"/>
    <lineage>
        <taxon>Eukaryota</taxon>
        <taxon>Sar</taxon>
        <taxon>Alveolata</taxon>
        <taxon>Ciliophora</taxon>
        <taxon>Intramacronucleata</taxon>
        <taxon>Spirotrichea</taxon>
        <taxon>Hypotrichia</taxon>
        <taxon>Euplotida</taxon>
        <taxon>Euplotidae</taxon>
        <taxon>Moneuplotes</taxon>
    </lineage>
</organism>
<evidence type="ECO:0000313" key="2">
    <source>
        <dbReference type="Proteomes" id="UP001295684"/>
    </source>
</evidence>
<dbReference type="AlphaFoldDB" id="A0AAD2CYF2"/>
<dbReference type="EMBL" id="CAMPGE010015171">
    <property type="protein sequence ID" value="CAI2373808.1"/>
    <property type="molecule type" value="Genomic_DNA"/>
</dbReference>
<accession>A0AAD2CYF2</accession>
<sequence length="60" mass="6727">MVSRCGSIGIPSDTCQAAHFLVQRSSTIILHTISRYIVRFKAFRNRKFHGGRPGPAQLEI</sequence>